<keyword evidence="4" id="KW-0175">Coiled coil</keyword>
<evidence type="ECO:0000256" key="3">
    <source>
        <dbReference type="PROSITE-ProRule" id="PRU00982"/>
    </source>
</evidence>
<evidence type="ECO:0000313" key="9">
    <source>
        <dbReference type="Proteomes" id="UP001281410"/>
    </source>
</evidence>
<feature type="coiled-coil region" evidence="4">
    <location>
        <begin position="591"/>
        <end position="625"/>
    </location>
</feature>
<dbReference type="Gene3D" id="3.30.710.10">
    <property type="entry name" value="Potassium Channel Kv1.1, Chain A"/>
    <property type="match status" value="1"/>
</dbReference>
<proteinExistence type="inferred from homology"/>
<dbReference type="Pfam" id="PF03000">
    <property type="entry name" value="NPH3"/>
    <property type="match status" value="1"/>
</dbReference>
<comment type="caution">
    <text evidence="8">The sequence shown here is derived from an EMBL/GenBank/DDBJ whole genome shotgun (WGS) entry which is preliminary data.</text>
</comment>
<feature type="region of interest" description="Disordered" evidence="5">
    <location>
        <begin position="415"/>
        <end position="437"/>
    </location>
</feature>
<dbReference type="Pfam" id="PF00651">
    <property type="entry name" value="BTB"/>
    <property type="match status" value="1"/>
</dbReference>
<feature type="region of interest" description="Disordered" evidence="5">
    <location>
        <begin position="646"/>
        <end position="676"/>
    </location>
</feature>
<evidence type="ECO:0000256" key="5">
    <source>
        <dbReference type="SAM" id="MobiDB-lite"/>
    </source>
</evidence>
<keyword evidence="9" id="KW-1185">Reference proteome</keyword>
<protein>
    <recommendedName>
        <fullName evidence="10">Root phototropism protein 3</fullName>
    </recommendedName>
</protein>
<evidence type="ECO:0000259" key="7">
    <source>
        <dbReference type="PROSITE" id="PS51649"/>
    </source>
</evidence>
<dbReference type="SUPFAM" id="SSF54695">
    <property type="entry name" value="POZ domain"/>
    <property type="match status" value="1"/>
</dbReference>
<reference evidence="8" key="1">
    <citation type="journal article" date="2023" name="Plant J.">
        <title>Genome sequences and population genomics provide insights into the demographic history, inbreeding, and mutation load of two 'living fossil' tree species of Dipteronia.</title>
        <authorList>
            <person name="Feng Y."/>
            <person name="Comes H.P."/>
            <person name="Chen J."/>
            <person name="Zhu S."/>
            <person name="Lu R."/>
            <person name="Zhang X."/>
            <person name="Li P."/>
            <person name="Qiu J."/>
            <person name="Olsen K.M."/>
            <person name="Qiu Y."/>
        </authorList>
    </citation>
    <scope>NUCLEOTIDE SEQUENCE</scope>
    <source>
        <strain evidence="8">NBL</strain>
    </source>
</reference>
<name>A0AAD9ZN18_9ROSI</name>
<dbReference type="InterPro" id="IPR000210">
    <property type="entry name" value="BTB/POZ_dom"/>
</dbReference>
<evidence type="ECO:0000256" key="4">
    <source>
        <dbReference type="SAM" id="Coils"/>
    </source>
</evidence>
<feature type="compositionally biased region" description="Basic residues" evidence="5">
    <location>
        <begin position="666"/>
        <end position="676"/>
    </location>
</feature>
<dbReference type="InterPro" id="IPR011333">
    <property type="entry name" value="SKP1/BTB/POZ_sf"/>
</dbReference>
<comment type="similarity">
    <text evidence="3">Belongs to the NPH3 family.</text>
</comment>
<evidence type="ECO:0008006" key="10">
    <source>
        <dbReference type="Google" id="ProtNLM"/>
    </source>
</evidence>
<accession>A0AAD9ZN18</accession>
<evidence type="ECO:0000313" key="8">
    <source>
        <dbReference type="EMBL" id="KAK3185123.1"/>
    </source>
</evidence>
<dbReference type="CDD" id="cd18312">
    <property type="entry name" value="BTB_POZ_NPY3-like"/>
    <property type="match status" value="1"/>
</dbReference>
<gene>
    <name evidence="8" type="ORF">Dsin_032409</name>
</gene>
<dbReference type="InterPro" id="IPR043454">
    <property type="entry name" value="NPH3/RPT2-like"/>
</dbReference>
<organism evidence="8 9">
    <name type="scientific">Dipteronia sinensis</name>
    <dbReference type="NCBI Taxonomy" id="43782"/>
    <lineage>
        <taxon>Eukaryota</taxon>
        <taxon>Viridiplantae</taxon>
        <taxon>Streptophyta</taxon>
        <taxon>Embryophyta</taxon>
        <taxon>Tracheophyta</taxon>
        <taxon>Spermatophyta</taxon>
        <taxon>Magnoliopsida</taxon>
        <taxon>eudicotyledons</taxon>
        <taxon>Gunneridae</taxon>
        <taxon>Pentapetalae</taxon>
        <taxon>rosids</taxon>
        <taxon>malvids</taxon>
        <taxon>Sapindales</taxon>
        <taxon>Sapindaceae</taxon>
        <taxon>Hippocastanoideae</taxon>
        <taxon>Acereae</taxon>
        <taxon>Dipteronia</taxon>
    </lineage>
</organism>
<keyword evidence="2" id="KW-0833">Ubl conjugation pathway</keyword>
<evidence type="ECO:0000259" key="6">
    <source>
        <dbReference type="PROSITE" id="PS50097"/>
    </source>
</evidence>
<dbReference type="Proteomes" id="UP001281410">
    <property type="component" value="Unassembled WGS sequence"/>
</dbReference>
<dbReference type="PROSITE" id="PS51649">
    <property type="entry name" value="NPH3"/>
    <property type="match status" value="1"/>
</dbReference>
<comment type="pathway">
    <text evidence="1">Protein modification; protein ubiquitination.</text>
</comment>
<dbReference type="EMBL" id="JANJYJ010000010">
    <property type="protein sequence ID" value="KAK3185123.1"/>
    <property type="molecule type" value="Genomic_DNA"/>
</dbReference>
<feature type="domain" description="NPH3" evidence="7">
    <location>
        <begin position="228"/>
        <end position="544"/>
    </location>
</feature>
<feature type="domain" description="BTB" evidence="6">
    <location>
        <begin position="46"/>
        <end position="114"/>
    </location>
</feature>
<dbReference type="InterPro" id="IPR027356">
    <property type="entry name" value="NPH3_dom"/>
</dbReference>
<dbReference type="PROSITE" id="PS50097">
    <property type="entry name" value="BTB"/>
    <property type="match status" value="1"/>
</dbReference>
<dbReference type="PANTHER" id="PTHR32370">
    <property type="entry name" value="OS12G0117600 PROTEIN"/>
    <property type="match status" value="1"/>
</dbReference>
<sequence length="676" mass="76091">MWESESESLGGREYGNGVLTSTKHTVKTDGFELRGKSWYVATDIPSDLLVQFGDVNFHLHKYPLLSRSGRMNRLIYDSRDPDLNKIALDDLPGGPEAFELAAKFCYGIAVDLTAANISGLRCAAEYLEMTEDLEEGNLIFKTEAFLSYVVLSSWRDSIIVLKSCEKLSPWAENLQIVRRCSESIAWKACANPKGIRWAYTGKPLKVSSPKWNDMKDSSPNRNQQVPPDWWFEDVSILRIDHFVRVITAIKVKGMRFELIGAAIMHYAAKWLPGLIKEGCGPTDEISSSSGGSNSNSSSSSWKGGLHMIVAGTKDDPTTVQSKDQRMIIESLISIIPPQKDSVSCSFLLRLLRMANMLKVAPALVTELEKRVGMQFEQATLADLLIPTYNKGETLYDVDLVQRLLEHFLVQEQTESSSPSRQSFSDKHMYDGTQRGNGTSAKMRVARLVDSYLTEVARDRNLSLTKFQVLAEALPESARSCDDGLYRAIDSYLKAHPTLSEHERKRLCRVMDCQKLSIDACMHAAQNERLPLRVVVQVLFSEQVKISNTIATNSLKEAGDGQYQPMISNRKTLLEGTPQSFQEGWATAKKDINTLKFELESVKAKYLELQNDMENLQRQFDKISKQKQTSAWTSGWKKLSKLTKMTPLENQDIGPQISTAADQQTRKTPRRWRNSIS</sequence>
<evidence type="ECO:0000256" key="2">
    <source>
        <dbReference type="ARBA" id="ARBA00022786"/>
    </source>
</evidence>
<evidence type="ECO:0000256" key="1">
    <source>
        <dbReference type="ARBA" id="ARBA00004906"/>
    </source>
</evidence>
<dbReference type="AlphaFoldDB" id="A0AAD9ZN18"/>